<organism evidence="4 5">
    <name type="scientific">Thalassiosira oceanica</name>
    <name type="common">Marine diatom</name>
    <dbReference type="NCBI Taxonomy" id="159749"/>
    <lineage>
        <taxon>Eukaryota</taxon>
        <taxon>Sar</taxon>
        <taxon>Stramenopiles</taxon>
        <taxon>Ochrophyta</taxon>
        <taxon>Bacillariophyta</taxon>
        <taxon>Coscinodiscophyceae</taxon>
        <taxon>Thalassiosirophycidae</taxon>
        <taxon>Thalassiosirales</taxon>
        <taxon>Thalassiosiraceae</taxon>
        <taxon>Thalassiosira</taxon>
    </lineage>
</organism>
<dbReference type="AlphaFoldDB" id="K0QZT4"/>
<dbReference type="EMBL" id="AGNL01049269">
    <property type="protein sequence ID" value="EJK44755.1"/>
    <property type="molecule type" value="Genomic_DNA"/>
</dbReference>
<dbReference type="SUPFAM" id="SSF54593">
    <property type="entry name" value="Glyoxalase/Bleomycin resistance protein/Dihydroxybiphenyl dioxygenase"/>
    <property type="match status" value="1"/>
</dbReference>
<dbReference type="PANTHER" id="PTHR21366:SF14">
    <property type="entry name" value="GLYOXALASE DOMAIN-CONTAINING PROTEIN 5"/>
    <property type="match status" value="1"/>
</dbReference>
<proteinExistence type="inferred from homology"/>
<feature type="non-terminal residue" evidence="4">
    <location>
        <position position="256"/>
    </location>
</feature>
<dbReference type="InterPro" id="IPR050383">
    <property type="entry name" value="GlyoxalaseI/FosfomycinResist"/>
</dbReference>
<feature type="region of interest" description="Disordered" evidence="2">
    <location>
        <begin position="207"/>
        <end position="256"/>
    </location>
</feature>
<feature type="compositionally biased region" description="Basic and acidic residues" evidence="2">
    <location>
        <begin position="237"/>
        <end position="256"/>
    </location>
</feature>
<dbReference type="InterPro" id="IPR037523">
    <property type="entry name" value="VOC_core"/>
</dbReference>
<accession>K0QZT4</accession>
<dbReference type="InterPro" id="IPR029068">
    <property type="entry name" value="Glyas_Bleomycin-R_OHBP_Dase"/>
</dbReference>
<dbReference type="PANTHER" id="PTHR21366">
    <property type="entry name" value="GLYOXALASE FAMILY PROTEIN"/>
    <property type="match status" value="1"/>
</dbReference>
<evidence type="ECO:0000313" key="4">
    <source>
        <dbReference type="EMBL" id="EJK44755.1"/>
    </source>
</evidence>
<name>K0QZT4_THAOC</name>
<protein>
    <recommendedName>
        <fullName evidence="3">VOC domain-containing protein</fullName>
    </recommendedName>
</protein>
<evidence type="ECO:0000313" key="5">
    <source>
        <dbReference type="Proteomes" id="UP000266841"/>
    </source>
</evidence>
<dbReference type="Proteomes" id="UP000266841">
    <property type="component" value="Unassembled WGS sequence"/>
</dbReference>
<feature type="domain" description="VOC" evidence="3">
    <location>
        <begin position="60"/>
        <end position="213"/>
    </location>
</feature>
<dbReference type="Gene3D" id="3.10.180.10">
    <property type="entry name" value="2,3-Dihydroxybiphenyl 1,2-Dioxygenase, domain 1"/>
    <property type="match status" value="1"/>
</dbReference>
<dbReference type="OrthoDB" id="5371818at2759"/>
<comment type="caution">
    <text evidence="4">The sequence shown here is derived from an EMBL/GenBank/DDBJ whole genome shotgun (WGS) entry which is preliminary data.</text>
</comment>
<gene>
    <name evidence="4" type="ORF">THAOC_36682</name>
</gene>
<evidence type="ECO:0000256" key="2">
    <source>
        <dbReference type="SAM" id="MobiDB-lite"/>
    </source>
</evidence>
<dbReference type="InterPro" id="IPR004360">
    <property type="entry name" value="Glyas_Fos-R_dOase_dom"/>
</dbReference>
<reference evidence="4 5" key="1">
    <citation type="journal article" date="2012" name="Genome Biol.">
        <title>Genome and low-iron response of an oceanic diatom adapted to chronic iron limitation.</title>
        <authorList>
            <person name="Lommer M."/>
            <person name="Specht M."/>
            <person name="Roy A.S."/>
            <person name="Kraemer L."/>
            <person name="Andreson R."/>
            <person name="Gutowska M.A."/>
            <person name="Wolf J."/>
            <person name="Bergner S.V."/>
            <person name="Schilhabel M.B."/>
            <person name="Klostermeier U.C."/>
            <person name="Beiko R.G."/>
            <person name="Rosenstiel P."/>
            <person name="Hippler M."/>
            <person name="Laroche J."/>
        </authorList>
    </citation>
    <scope>NUCLEOTIDE SEQUENCE [LARGE SCALE GENOMIC DNA]</scope>
    <source>
        <strain evidence="4 5">CCMP1005</strain>
    </source>
</reference>
<dbReference type="PROSITE" id="PS51819">
    <property type="entry name" value="VOC"/>
    <property type="match status" value="1"/>
</dbReference>
<sequence length="256" mass="27910">MFADYISVAFGFAALSSSAAFTIRPLEHSRAAAAQTRIHTHEMLARNAGKSSGRPFEIKRIDHIVIRCRGFPEMFDFYHRVLGCTLDEPEGDHLNRFGGALTHLRAGESYIDLLSYDDGHLTGDGVAAVQRMHAGGVGTKRSLDDLALSAEESTLDHLCLRVRGFEMQSMIAYLESEGAQIVTSGDRRLGADGVGPSVYVRDPEGNVVELKGDPYPVAADQGDGQRKAKELQSTSPSRKETTTRRKDEVATAKVES</sequence>
<keyword evidence="5" id="KW-1185">Reference proteome</keyword>
<dbReference type="Pfam" id="PF00903">
    <property type="entry name" value="Glyoxalase"/>
    <property type="match status" value="1"/>
</dbReference>
<evidence type="ECO:0000256" key="1">
    <source>
        <dbReference type="ARBA" id="ARBA00010363"/>
    </source>
</evidence>
<comment type="similarity">
    <text evidence="1">Belongs to the glyoxalase I family.</text>
</comment>
<dbReference type="eggNOG" id="ENOG502QY9K">
    <property type="taxonomic scope" value="Eukaryota"/>
</dbReference>
<evidence type="ECO:0000259" key="3">
    <source>
        <dbReference type="PROSITE" id="PS51819"/>
    </source>
</evidence>